<feature type="compositionally biased region" description="Low complexity" evidence="18">
    <location>
        <begin position="225"/>
        <end position="306"/>
    </location>
</feature>
<evidence type="ECO:0000256" key="12">
    <source>
        <dbReference type="ARBA" id="ARBA00022989"/>
    </source>
</evidence>
<evidence type="ECO:0000256" key="17">
    <source>
        <dbReference type="PROSITE-ProRule" id="PRU00134"/>
    </source>
</evidence>
<keyword evidence="3" id="KW-0150">Chloroplast</keyword>
<evidence type="ECO:0000259" key="19">
    <source>
        <dbReference type="PROSITE" id="PS50865"/>
    </source>
</evidence>
<dbReference type="PANTHER" id="PTHR32523">
    <property type="entry name" value="PHYTOL KINASE 1, CHLOROPLASTIC"/>
    <property type="match status" value="1"/>
</dbReference>
<evidence type="ECO:0000313" key="20">
    <source>
        <dbReference type="EMBL" id="KAG2491778.1"/>
    </source>
</evidence>
<comment type="similarity">
    <text evidence="2">Belongs to the polyprenol kinase family.</text>
</comment>
<evidence type="ECO:0000256" key="7">
    <source>
        <dbReference type="ARBA" id="ARBA00022723"/>
    </source>
</evidence>
<evidence type="ECO:0000256" key="13">
    <source>
        <dbReference type="ARBA" id="ARBA00023136"/>
    </source>
</evidence>
<keyword evidence="8 17" id="KW-0863">Zinc-finger</keyword>
<evidence type="ECO:0000256" key="2">
    <source>
        <dbReference type="ARBA" id="ARBA00010794"/>
    </source>
</evidence>
<reference evidence="20" key="1">
    <citation type="journal article" date="2020" name="bioRxiv">
        <title>Comparative genomics of Chlamydomonas.</title>
        <authorList>
            <person name="Craig R.J."/>
            <person name="Hasan A.R."/>
            <person name="Ness R.W."/>
            <person name="Keightley P.D."/>
        </authorList>
    </citation>
    <scope>NUCLEOTIDE SEQUENCE</scope>
    <source>
        <strain evidence="20">CCAP 11/70</strain>
    </source>
</reference>
<dbReference type="GO" id="GO:0009507">
    <property type="term" value="C:chloroplast"/>
    <property type="evidence" value="ECO:0007669"/>
    <property type="project" value="UniProtKB-SubCell"/>
</dbReference>
<organism evidence="20 21">
    <name type="scientific">Edaphochlamys debaryana</name>
    <dbReference type="NCBI Taxonomy" id="47281"/>
    <lineage>
        <taxon>Eukaryota</taxon>
        <taxon>Viridiplantae</taxon>
        <taxon>Chlorophyta</taxon>
        <taxon>core chlorophytes</taxon>
        <taxon>Chlorophyceae</taxon>
        <taxon>CS clade</taxon>
        <taxon>Chlamydomonadales</taxon>
        <taxon>Chlamydomonadales incertae sedis</taxon>
        <taxon>Edaphochlamys</taxon>
    </lineage>
</organism>
<dbReference type="Proteomes" id="UP000612055">
    <property type="component" value="Unassembled WGS sequence"/>
</dbReference>
<protein>
    <recommendedName>
        <fullName evidence="15">phytol kinase</fullName>
        <ecNumber evidence="15">2.7.1.182</ecNumber>
    </recommendedName>
</protein>
<evidence type="ECO:0000256" key="16">
    <source>
        <dbReference type="ARBA" id="ARBA00048889"/>
    </source>
</evidence>
<dbReference type="SUPFAM" id="SSF144232">
    <property type="entry name" value="HIT/MYND zinc finger-like"/>
    <property type="match status" value="1"/>
</dbReference>
<dbReference type="InterPro" id="IPR039606">
    <property type="entry name" value="Phytol/farnesol_kinase"/>
</dbReference>
<evidence type="ECO:0000256" key="8">
    <source>
        <dbReference type="ARBA" id="ARBA00022771"/>
    </source>
</evidence>
<evidence type="ECO:0000256" key="11">
    <source>
        <dbReference type="ARBA" id="ARBA00022946"/>
    </source>
</evidence>
<evidence type="ECO:0000256" key="1">
    <source>
        <dbReference type="ARBA" id="ARBA00004508"/>
    </source>
</evidence>
<dbReference type="GO" id="GO:0010276">
    <property type="term" value="F:phytol kinase activity"/>
    <property type="evidence" value="ECO:0007669"/>
    <property type="project" value="UniProtKB-EC"/>
</dbReference>
<dbReference type="EMBL" id="JAEHOE010000050">
    <property type="protein sequence ID" value="KAG2491778.1"/>
    <property type="molecule type" value="Genomic_DNA"/>
</dbReference>
<evidence type="ECO:0000256" key="3">
    <source>
        <dbReference type="ARBA" id="ARBA00022528"/>
    </source>
</evidence>
<dbReference type="GO" id="GO:0008270">
    <property type="term" value="F:zinc ion binding"/>
    <property type="evidence" value="ECO:0007669"/>
    <property type="project" value="UniProtKB-KW"/>
</dbReference>
<dbReference type="InterPro" id="IPR002893">
    <property type="entry name" value="Znf_MYND"/>
</dbReference>
<keyword evidence="12" id="KW-1133">Transmembrane helix</keyword>
<keyword evidence="10" id="KW-0862">Zinc</keyword>
<evidence type="ECO:0000313" key="21">
    <source>
        <dbReference type="Proteomes" id="UP000612055"/>
    </source>
</evidence>
<keyword evidence="5" id="KW-0808">Transferase</keyword>
<dbReference type="GO" id="GO:0016020">
    <property type="term" value="C:membrane"/>
    <property type="evidence" value="ECO:0007669"/>
    <property type="project" value="UniProtKB-SubCell"/>
</dbReference>
<comment type="pathway">
    <text evidence="14">Cofactor biosynthesis; tocopherol biosynthesis.</text>
</comment>
<sequence length="945" mass="96480">MPPRAKLGRAAGTPQPGGKLETQVSQVLTAFADRLLGIASPQLSVAELKGLRDVLSDYNQHLVDNITNGNARTRSDVKTLMDTMSTKPALAALAKLAAFATRVEITGASAPREERTFEVAHYTFEAVVGLLNEAAKPSALQATRQAFRRLARTLLKAQTLHAAARQAAAAAAVLIAERGQVSLQAKSLARSLLSDLRESALLDHVGRLVMLLPPLPAAGGPPMPAAHGGAAQPPAEGGTAEPPAEGGAAEPPTEGEAAEPPAEGGAAQPPAEGEAAEPPAEGGAAEPPAEGEAAEPPAEGGAAEPPALDEDPGTLNVTIAEAYRTMCDTVNEVYALVPLAGEDDGRDVAGTFGPCAQHAVLTLWAATLAAADLQPCGLPHNPLPSPPSTGASTSYPCVDGIVAHVACIALREDQSTNETHTEPCVPPRAAARLLRRSLALAAASARAAGNSRAVRHGPNGMLSVDVGWDGRREGRAEFKLLVGRDDVVGFTREVIEALREVEACSPTAFVAEAASICGGGLEFDRGTVPALVFRPSLLPPAVAAALEGGLLPLLETVFRAAGDSPRGPEARMAASCLVDASDWRAVMEAALTHSPPRQAAAFLATLAKLLRRTQARSLLGAAEAPPAVTASCVALERALNTLRMAPSCVEPPGPLDPAAPCAPLFVHAAAALLLLPELSRLTREALELQLGMPERSRRNTASGQGALAPLLAVLAEAVDLGSRTPDCPEEGQAGGSGRAPTRLSSALCLPLLVEEAGAVPLLGAALALLQRHGSLPLEGPDGDTWATLGGGCLRLGDAFPELVRGRPAGSGSAAGAAWQPGAVRLLGAKLGEEEWAELRGALEGLAARLEQGCGSGAGPSGGAGSTAAWQLESERLAALRAELRSVLPACSNPACVSLAGDSEAGLRRHPCGGCGRAAYCCEQCRGAHWKAGHKKACGREGQGGG</sequence>
<keyword evidence="13" id="KW-0472">Membrane</keyword>
<proteinExistence type="inferred from homology"/>
<keyword evidence="7" id="KW-0479">Metal-binding</keyword>
<keyword evidence="21" id="KW-1185">Reference proteome</keyword>
<evidence type="ECO:0000256" key="5">
    <source>
        <dbReference type="ARBA" id="ARBA00022679"/>
    </source>
</evidence>
<dbReference type="PANTHER" id="PTHR32523:SF8">
    <property type="entry name" value="DOLICHOL KINASE"/>
    <property type="match status" value="1"/>
</dbReference>
<dbReference type="Gene3D" id="6.10.140.2220">
    <property type="match status" value="1"/>
</dbReference>
<keyword evidence="4" id="KW-0934">Plastid</keyword>
<accession>A0A835XX10</accession>
<evidence type="ECO:0000256" key="6">
    <source>
        <dbReference type="ARBA" id="ARBA00022692"/>
    </source>
</evidence>
<evidence type="ECO:0000256" key="15">
    <source>
        <dbReference type="ARBA" id="ARBA00039024"/>
    </source>
</evidence>
<dbReference type="Pfam" id="PF01753">
    <property type="entry name" value="zf-MYND"/>
    <property type="match status" value="1"/>
</dbReference>
<dbReference type="AlphaFoldDB" id="A0A835XX10"/>
<dbReference type="EC" id="2.7.1.182" evidence="15"/>
<keyword evidence="11" id="KW-0809">Transit peptide</keyword>
<comment type="catalytic activity">
    <reaction evidence="16">
        <text>phytol + CTP = phytyl phosphate + CDP + H(+)</text>
        <dbReference type="Rhea" id="RHEA:38055"/>
        <dbReference type="ChEBI" id="CHEBI:15378"/>
        <dbReference type="ChEBI" id="CHEBI:17327"/>
        <dbReference type="ChEBI" id="CHEBI:37563"/>
        <dbReference type="ChEBI" id="CHEBI:58069"/>
        <dbReference type="ChEBI" id="CHEBI:75483"/>
        <dbReference type="EC" id="2.7.1.182"/>
    </reaction>
</comment>
<feature type="region of interest" description="Disordered" evidence="18">
    <location>
        <begin position="220"/>
        <end position="313"/>
    </location>
</feature>
<evidence type="ECO:0000256" key="4">
    <source>
        <dbReference type="ARBA" id="ARBA00022640"/>
    </source>
</evidence>
<evidence type="ECO:0000256" key="14">
    <source>
        <dbReference type="ARBA" id="ARBA00024015"/>
    </source>
</evidence>
<evidence type="ECO:0000256" key="18">
    <source>
        <dbReference type="SAM" id="MobiDB-lite"/>
    </source>
</evidence>
<gene>
    <name evidence="20" type="ORF">HYH03_009938</name>
</gene>
<dbReference type="PROSITE" id="PS50865">
    <property type="entry name" value="ZF_MYND_2"/>
    <property type="match status" value="1"/>
</dbReference>
<comment type="subcellular location">
    <subcellularLocation>
        <location evidence="1">Plastid</location>
        <location evidence="1">Chloroplast membrane</location>
        <topology evidence="1">Multi-pass membrane protein</topology>
    </subcellularLocation>
</comment>
<feature type="domain" description="MYND-type" evidence="19">
    <location>
        <begin position="892"/>
        <end position="937"/>
    </location>
</feature>
<keyword evidence="9" id="KW-0418">Kinase</keyword>
<evidence type="ECO:0000256" key="10">
    <source>
        <dbReference type="ARBA" id="ARBA00022833"/>
    </source>
</evidence>
<evidence type="ECO:0000256" key="9">
    <source>
        <dbReference type="ARBA" id="ARBA00022777"/>
    </source>
</evidence>
<name>A0A835XX10_9CHLO</name>
<keyword evidence="6" id="KW-0812">Transmembrane</keyword>
<comment type="caution">
    <text evidence="20">The sequence shown here is derived from an EMBL/GenBank/DDBJ whole genome shotgun (WGS) entry which is preliminary data.</text>
</comment>